<dbReference type="PIRSF" id="PIRSF012641">
    <property type="entry name" value="UCP012641"/>
    <property type="match status" value="1"/>
</dbReference>
<dbReference type="RefSeq" id="WP_272650489.1">
    <property type="nucleotide sequence ID" value="NZ_JAZDDG010000002.1"/>
</dbReference>
<dbReference type="Gene3D" id="3.40.390.70">
    <property type="match status" value="1"/>
</dbReference>
<organism evidence="2 3">
    <name type="scientific">Maribacter cobaltidurans</name>
    <dbReference type="NCBI Taxonomy" id="1178778"/>
    <lineage>
        <taxon>Bacteria</taxon>
        <taxon>Pseudomonadati</taxon>
        <taxon>Bacteroidota</taxon>
        <taxon>Flavobacteriia</taxon>
        <taxon>Flavobacteriales</taxon>
        <taxon>Flavobacteriaceae</taxon>
        <taxon>Maribacter</taxon>
    </lineage>
</organism>
<comment type="caution">
    <text evidence="2">The sequence shown here is derived from an EMBL/GenBank/DDBJ whole genome shotgun (WGS) entry which is preliminary data.</text>
</comment>
<evidence type="ECO:0000313" key="3">
    <source>
        <dbReference type="Proteomes" id="UP001356308"/>
    </source>
</evidence>
<name>A0ABU7IS13_9FLAO</name>
<keyword evidence="3" id="KW-1185">Reference proteome</keyword>
<sequence length="354" mass="41171">MKLFQCTNCNNTVVFENNICVSCGHYLGFSSYYNQMVALDPNSIQWNIPALDGNDYTYCSNNQHGTCNWLVPVRHSSNFCLACSLNRTIPDLSNEENLKRWKRIEFAKHRLVYQLLRLRLPVISKTINSENGLCFDFLSKEDFDSADKDIKTGHANGVVTILISEADAVIREKVKQEMEERYRTLLGHFRHEVGHYYWDRLVRFDNAVLDGFRNVFGDESTSYPDALSKHYFNGPMGNWQDFYISKYASSHPWEDWAETWSHYLHLMDALETAFNFGLRTAPKLNKESELEMKANFDPYQEKNFGVILETGIPLLYTMNSMNRSMGEDDPYPFVISDPVKIKLEFIHNLLNRRG</sequence>
<dbReference type="InterPro" id="IPR011201">
    <property type="entry name" value="Zinc-ribbon_6_bact"/>
</dbReference>
<dbReference type="EMBL" id="JAZDDG010000002">
    <property type="protein sequence ID" value="MEE1975675.1"/>
    <property type="molecule type" value="Genomic_DNA"/>
</dbReference>
<feature type="domain" description="Zinc-ribbon" evidence="1">
    <location>
        <begin position="3"/>
        <end position="94"/>
    </location>
</feature>
<evidence type="ECO:0000259" key="1">
    <source>
        <dbReference type="Pfam" id="PF10005"/>
    </source>
</evidence>
<accession>A0ABU7IS13</accession>
<dbReference type="InterPro" id="IPR031321">
    <property type="entry name" value="UCP012641"/>
</dbReference>
<dbReference type="Pfam" id="PF10005">
    <property type="entry name" value="Zn_ribbon_DZR_6"/>
    <property type="match status" value="1"/>
</dbReference>
<protein>
    <submittedName>
        <fullName evidence="2">Zinc-binding peptidase</fullName>
    </submittedName>
</protein>
<reference evidence="2 3" key="1">
    <citation type="submission" date="2024-01" db="EMBL/GenBank/DDBJ databases">
        <title>Maribacter spp. originated from different algae showed divergent polysaccharides utilization ability.</title>
        <authorList>
            <person name="Wang H."/>
            <person name="Wu Y."/>
        </authorList>
    </citation>
    <scope>NUCLEOTIDE SEQUENCE [LARGE SCALE GENOMIC DNA]</scope>
    <source>
        <strain evidence="2 3">PR1</strain>
    </source>
</reference>
<proteinExistence type="predicted"/>
<gene>
    <name evidence="2" type="ORF">V1I91_06320</name>
</gene>
<dbReference type="Pfam" id="PF15887">
    <property type="entry name" value="Peptidase_Mx"/>
    <property type="match status" value="1"/>
</dbReference>
<evidence type="ECO:0000313" key="2">
    <source>
        <dbReference type="EMBL" id="MEE1975675.1"/>
    </source>
</evidence>
<dbReference type="Proteomes" id="UP001356308">
    <property type="component" value="Unassembled WGS sequence"/>
</dbReference>